<feature type="region of interest" description="Disordered" evidence="1">
    <location>
        <begin position="20"/>
        <end position="43"/>
    </location>
</feature>
<evidence type="ECO:0000313" key="3">
    <source>
        <dbReference type="Proteomes" id="UP000195981"/>
    </source>
</evidence>
<dbReference type="EMBL" id="FWFG01000112">
    <property type="protein sequence ID" value="SLM95539.1"/>
    <property type="molecule type" value="Genomic_DNA"/>
</dbReference>
<dbReference type="RefSeq" id="WP_087105164.1">
    <property type="nucleotide sequence ID" value="NZ_FWFG01000112.1"/>
</dbReference>
<reference evidence="2 3" key="1">
    <citation type="submission" date="2017-02" db="EMBL/GenBank/DDBJ databases">
        <authorList>
            <person name="Peterson S.W."/>
        </authorList>
    </citation>
    <scope>NUCLEOTIDE SEQUENCE [LARGE SCALE GENOMIC DNA]</scope>
    <source>
        <strain evidence="2 3">CIP104813</strain>
    </source>
</reference>
<dbReference type="SUPFAM" id="SSF56112">
    <property type="entry name" value="Protein kinase-like (PK-like)"/>
    <property type="match status" value="1"/>
</dbReference>
<keyword evidence="2" id="KW-0418">Kinase</keyword>
<organism evidence="2 3">
    <name type="scientific">Brachybacterium nesterenkovii</name>
    <dbReference type="NCBI Taxonomy" id="47847"/>
    <lineage>
        <taxon>Bacteria</taxon>
        <taxon>Bacillati</taxon>
        <taxon>Actinomycetota</taxon>
        <taxon>Actinomycetes</taxon>
        <taxon>Micrococcales</taxon>
        <taxon>Dermabacteraceae</taxon>
        <taxon>Brachybacterium</taxon>
    </lineage>
</organism>
<name>A0A1X6X8S3_9MICO</name>
<dbReference type="AlphaFoldDB" id="A0A1X6X8S3"/>
<dbReference type="GO" id="GO:0019748">
    <property type="term" value="P:secondary metabolic process"/>
    <property type="evidence" value="ECO:0007669"/>
    <property type="project" value="InterPro"/>
</dbReference>
<proteinExistence type="predicted"/>
<evidence type="ECO:0000256" key="1">
    <source>
        <dbReference type="SAM" id="MobiDB-lite"/>
    </source>
</evidence>
<dbReference type="OrthoDB" id="3638028at2"/>
<dbReference type="GO" id="GO:0016301">
    <property type="term" value="F:kinase activity"/>
    <property type="evidence" value="ECO:0007669"/>
    <property type="project" value="UniProtKB-KW"/>
</dbReference>
<keyword evidence="2" id="KW-0808">Transferase</keyword>
<accession>A0A1X6X8S3</accession>
<dbReference type="Pfam" id="PF04655">
    <property type="entry name" value="APH_6_hur"/>
    <property type="match status" value="1"/>
</dbReference>
<evidence type="ECO:0000313" key="2">
    <source>
        <dbReference type="EMBL" id="SLM95539.1"/>
    </source>
</evidence>
<dbReference type="Proteomes" id="UP000195981">
    <property type="component" value="Unassembled WGS sequence"/>
</dbReference>
<keyword evidence="3" id="KW-1185">Reference proteome</keyword>
<protein>
    <submittedName>
        <fullName evidence="2">Streptomycin 3-kinase (6)</fullName>
    </submittedName>
</protein>
<sequence>MTVPIPASFRAEIAGRAPDGAVGPCENSGSAAGGAVSSGRAAGGVSGDDWLVRLPRLLDERLDAWDLVVDGEPWHGACALVLPVRRIADHHRLVLKVTWPHVEARTEHLALRAWGGRGAVSLKAAHPAGFALLLERLDGDHDLEDVGILDACEALGDLFRRLDRPATPQFDTLAGQIPCWRGKLSAPVPGVPRRLLQQTLSHLDDLAPGLADGAGARLVHTDLHFMNALAPLAEDREHDLGRGDWLAIDPKPLAGEWAYAVAPAVWNRAEETARAHSATVHVRMRADIIADVAGLDPDRVRMWTFARLVLNAVDASDHGDAATPFRTRMIALAKAFAVS</sequence>
<dbReference type="GO" id="GO:0016773">
    <property type="term" value="F:phosphotransferase activity, alcohol group as acceptor"/>
    <property type="evidence" value="ECO:0007669"/>
    <property type="project" value="InterPro"/>
</dbReference>
<gene>
    <name evidence="2" type="ORF">FM110_12955</name>
</gene>
<feature type="compositionally biased region" description="Low complexity" evidence="1">
    <location>
        <begin position="28"/>
        <end position="40"/>
    </location>
</feature>
<dbReference type="InterPro" id="IPR011009">
    <property type="entry name" value="Kinase-like_dom_sf"/>
</dbReference>
<dbReference type="InterPro" id="IPR006748">
    <property type="entry name" value="NH2Glyco/OHUrea_AB-resist_kin"/>
</dbReference>